<sequence>MCKIKCPKFVQNSHKLCNKIVDKNFRKEHLIKVCCGNYKRCNLCKED</sequence>
<accession>A0ABM7T933</accession>
<proteinExistence type="predicted"/>
<protein>
    <submittedName>
        <fullName evidence="1">Uncharacterized protein</fullName>
    </submittedName>
</protein>
<evidence type="ECO:0000313" key="2">
    <source>
        <dbReference type="Proteomes" id="UP000824633"/>
    </source>
</evidence>
<dbReference type="Proteomes" id="UP000824633">
    <property type="component" value="Chromosome"/>
</dbReference>
<gene>
    <name evidence="1" type="ORF">psyc5s11_45230</name>
</gene>
<reference evidence="2" key="1">
    <citation type="submission" date="2021-07" db="EMBL/GenBank/DDBJ databases">
        <title>Complete genome sequencing of a Clostridium isolate.</title>
        <authorList>
            <person name="Ueki A."/>
            <person name="Tonouchi A."/>
        </authorList>
    </citation>
    <scope>NUCLEOTIDE SEQUENCE [LARGE SCALE GENOMIC DNA]</scope>
    <source>
        <strain evidence="2">C5S11</strain>
    </source>
</reference>
<evidence type="ECO:0000313" key="1">
    <source>
        <dbReference type="EMBL" id="BCZ48456.1"/>
    </source>
</evidence>
<keyword evidence="2" id="KW-1185">Reference proteome</keyword>
<organism evidence="1 2">
    <name type="scientific">Clostridium gelidum</name>
    <dbReference type="NCBI Taxonomy" id="704125"/>
    <lineage>
        <taxon>Bacteria</taxon>
        <taxon>Bacillati</taxon>
        <taxon>Bacillota</taxon>
        <taxon>Clostridia</taxon>
        <taxon>Eubacteriales</taxon>
        <taxon>Clostridiaceae</taxon>
        <taxon>Clostridium</taxon>
    </lineage>
</organism>
<name>A0ABM7T933_9CLOT</name>
<dbReference type="EMBL" id="AP024849">
    <property type="protein sequence ID" value="BCZ48456.1"/>
    <property type="molecule type" value="Genomic_DNA"/>
</dbReference>